<dbReference type="Proteomes" id="UP001606210">
    <property type="component" value="Unassembled WGS sequence"/>
</dbReference>
<keyword evidence="1" id="KW-0732">Signal</keyword>
<dbReference type="EMBL" id="JBIGHV010000004">
    <property type="protein sequence ID" value="MFG6430510.1"/>
    <property type="molecule type" value="Genomic_DNA"/>
</dbReference>
<evidence type="ECO:0000313" key="3">
    <source>
        <dbReference type="EMBL" id="MFG6430510.1"/>
    </source>
</evidence>
<dbReference type="NCBIfam" id="TIGR01840">
    <property type="entry name" value="esterase_phb"/>
    <property type="match status" value="1"/>
</dbReference>
<evidence type="ECO:0000256" key="1">
    <source>
        <dbReference type="ARBA" id="ARBA00022729"/>
    </source>
</evidence>
<accession>A0ABW7F4C3</accession>
<organism evidence="3 4">
    <name type="scientific">Pelomonas parva</name>
    <dbReference type="NCBI Taxonomy" id="3299032"/>
    <lineage>
        <taxon>Bacteria</taxon>
        <taxon>Pseudomonadati</taxon>
        <taxon>Pseudomonadota</taxon>
        <taxon>Betaproteobacteria</taxon>
        <taxon>Burkholderiales</taxon>
        <taxon>Sphaerotilaceae</taxon>
        <taxon>Roseateles</taxon>
    </lineage>
</organism>
<evidence type="ECO:0000256" key="2">
    <source>
        <dbReference type="ARBA" id="ARBA00022801"/>
    </source>
</evidence>
<dbReference type="PANTHER" id="PTHR43037">
    <property type="entry name" value="UNNAMED PRODUCT-RELATED"/>
    <property type="match status" value="1"/>
</dbReference>
<name>A0ABW7F4C3_9BURK</name>
<proteinExistence type="predicted"/>
<keyword evidence="2 3" id="KW-0378">Hydrolase</keyword>
<dbReference type="Pfam" id="PF10503">
    <property type="entry name" value="Esterase_PHB"/>
    <property type="match status" value="1"/>
</dbReference>
<gene>
    <name evidence="3" type="ORF">ACG00Y_11335</name>
</gene>
<reference evidence="3 4" key="1">
    <citation type="submission" date="2024-08" db="EMBL/GenBank/DDBJ databases">
        <authorList>
            <person name="Lu H."/>
        </authorList>
    </citation>
    <scope>NUCLEOTIDE SEQUENCE [LARGE SCALE GENOMIC DNA]</scope>
    <source>
        <strain evidence="3 4">LYH14W</strain>
    </source>
</reference>
<dbReference type="GO" id="GO:0016787">
    <property type="term" value="F:hydrolase activity"/>
    <property type="evidence" value="ECO:0007669"/>
    <property type="project" value="UniProtKB-KW"/>
</dbReference>
<sequence>MNSQFSQLMKDATALTRAGDLQAAMAAISTALAHGAKPAQPAADDRVIDVEARVIESDAAAVTGTEQFVCGHFSHRAGARDYRLFIPAAQADKPRALVLMLHGCTQNPDDFARGTRMNALGAQYNALVLYPAQTRQANAQGCWNWFKHNHQGRDRGEPALLAAMVRHIAETHGVDPAHIYVAGLSAGGAMAAILASTHPDVFAAAGVHSGLPAGAARDLPGALAAMQGQGGHAPAGTQSSVRMIVFHGDADATVHPSNAERVVAAHGAGAVRVDEHAGLRHGTRTCTRRLHKDAQGRVVTEQWRVQGAGHAWSGGDPAGSYADARGPDASAEMMRFFLER</sequence>
<dbReference type="Gene3D" id="3.40.50.1820">
    <property type="entry name" value="alpha/beta hydrolase"/>
    <property type="match status" value="1"/>
</dbReference>
<dbReference type="InterPro" id="IPR029058">
    <property type="entry name" value="AB_hydrolase_fold"/>
</dbReference>
<dbReference type="RefSeq" id="WP_394478831.1">
    <property type="nucleotide sequence ID" value="NZ_JBIGHV010000004.1"/>
</dbReference>
<dbReference type="InterPro" id="IPR050955">
    <property type="entry name" value="Plant_Biomass_Hydrol_Est"/>
</dbReference>
<comment type="caution">
    <text evidence="3">The sequence shown here is derived from an EMBL/GenBank/DDBJ whole genome shotgun (WGS) entry which is preliminary data.</text>
</comment>
<dbReference type="SUPFAM" id="SSF53474">
    <property type="entry name" value="alpha/beta-Hydrolases"/>
    <property type="match status" value="1"/>
</dbReference>
<dbReference type="PANTHER" id="PTHR43037:SF1">
    <property type="entry name" value="BLL1128 PROTEIN"/>
    <property type="match status" value="1"/>
</dbReference>
<protein>
    <submittedName>
        <fullName evidence="3">Alpha/beta hydrolase family esterase</fullName>
    </submittedName>
</protein>
<keyword evidence="4" id="KW-1185">Reference proteome</keyword>
<evidence type="ECO:0000313" key="4">
    <source>
        <dbReference type="Proteomes" id="UP001606210"/>
    </source>
</evidence>
<dbReference type="InterPro" id="IPR010126">
    <property type="entry name" value="Esterase_phb"/>
</dbReference>